<dbReference type="SUPFAM" id="SSF53901">
    <property type="entry name" value="Thiolase-like"/>
    <property type="match status" value="3"/>
</dbReference>
<protein>
    <submittedName>
        <fullName evidence="8">Uncharacterized protein</fullName>
    </submittedName>
</protein>
<proteinExistence type="inferred from homology"/>
<feature type="domain" description="Carrier" evidence="6">
    <location>
        <begin position="1478"/>
        <end position="1552"/>
    </location>
</feature>
<dbReference type="InterPro" id="IPR050091">
    <property type="entry name" value="PKS_NRPS_Biosynth_Enz"/>
</dbReference>
<reference evidence="8 9" key="1">
    <citation type="submission" date="2016-03" db="EMBL/GenBank/DDBJ databases">
        <title>Comparative genomics of Rickettsiella.</title>
        <authorList>
            <person name="Chandler C."/>
            <person name="Wang Y."/>
        </authorList>
    </citation>
    <scope>NUCLEOTIDE SEQUENCE [LARGE SCALE GENOMIC DNA]</scope>
    <source>
        <strain evidence="8 9">RCFS May 2013</strain>
    </source>
</reference>
<dbReference type="PROSITE" id="PS00606">
    <property type="entry name" value="KS3_1"/>
    <property type="match status" value="1"/>
</dbReference>
<feature type="domain" description="Ketosynthase family 3 (KS3)" evidence="7">
    <location>
        <begin position="560"/>
        <end position="973"/>
    </location>
</feature>
<dbReference type="SMART" id="SM00825">
    <property type="entry name" value="PKS_KS"/>
    <property type="match status" value="2"/>
</dbReference>
<dbReference type="CDD" id="cd08953">
    <property type="entry name" value="KR_2_SDR_x"/>
    <property type="match status" value="1"/>
</dbReference>
<dbReference type="InterPro" id="IPR014030">
    <property type="entry name" value="Ketoacyl_synth_N"/>
</dbReference>
<comment type="pathway">
    <text evidence="1">Lipid metabolism; fatty acid biosynthesis.</text>
</comment>
<dbReference type="GO" id="GO:0005737">
    <property type="term" value="C:cytoplasm"/>
    <property type="evidence" value="ECO:0007669"/>
    <property type="project" value="TreeGrafter"/>
</dbReference>
<dbReference type="InterPro" id="IPR036736">
    <property type="entry name" value="ACP-like_sf"/>
</dbReference>
<dbReference type="GO" id="GO:0031177">
    <property type="term" value="F:phosphopantetheine binding"/>
    <property type="evidence" value="ECO:0007669"/>
    <property type="project" value="InterPro"/>
</dbReference>
<dbReference type="InterPro" id="IPR013968">
    <property type="entry name" value="PKS_KR"/>
</dbReference>
<dbReference type="SMART" id="SM00823">
    <property type="entry name" value="PKS_PP"/>
    <property type="match status" value="2"/>
</dbReference>
<gene>
    <name evidence="8" type="ORF">A1D18_02145</name>
</gene>
<evidence type="ECO:0000256" key="3">
    <source>
        <dbReference type="ARBA" id="ARBA00022450"/>
    </source>
</evidence>
<comment type="caution">
    <text evidence="8">The sequence shown here is derived from an EMBL/GenBank/DDBJ whole genome shotgun (WGS) entry which is preliminary data.</text>
</comment>
<dbReference type="GO" id="GO:0004312">
    <property type="term" value="F:fatty acid synthase activity"/>
    <property type="evidence" value="ECO:0007669"/>
    <property type="project" value="TreeGrafter"/>
</dbReference>
<dbReference type="SUPFAM" id="SSF47336">
    <property type="entry name" value="ACP-like"/>
    <property type="match status" value="2"/>
</dbReference>
<keyword evidence="5" id="KW-0808">Transferase</keyword>
<dbReference type="EMBL" id="LUKY01000031">
    <property type="protein sequence ID" value="OIZ95527.1"/>
    <property type="molecule type" value="Genomic_DNA"/>
</dbReference>
<evidence type="ECO:0000256" key="4">
    <source>
        <dbReference type="ARBA" id="ARBA00022553"/>
    </source>
</evidence>
<dbReference type="Gene3D" id="3.40.50.720">
    <property type="entry name" value="NAD(P)-binding Rossmann-like Domain"/>
    <property type="match status" value="2"/>
</dbReference>
<dbReference type="InterPro" id="IPR020841">
    <property type="entry name" value="PKS_Beta-ketoAc_synthase_dom"/>
</dbReference>
<dbReference type="InterPro" id="IPR014031">
    <property type="entry name" value="Ketoacyl_synth_C"/>
</dbReference>
<dbReference type="Pfam" id="PF02801">
    <property type="entry name" value="Ketoacyl-synt_C"/>
    <property type="match status" value="2"/>
</dbReference>
<keyword evidence="3" id="KW-0596">Phosphopantetheine</keyword>
<dbReference type="InterPro" id="IPR020806">
    <property type="entry name" value="PKS_PP-bd"/>
</dbReference>
<dbReference type="InterPro" id="IPR018201">
    <property type="entry name" value="Ketoacyl_synth_AS"/>
</dbReference>
<dbReference type="STRING" id="1225476.A1D18_02145"/>
<dbReference type="Proteomes" id="UP000183924">
    <property type="component" value="Unassembled WGS sequence"/>
</dbReference>
<evidence type="ECO:0000313" key="9">
    <source>
        <dbReference type="Proteomes" id="UP000183924"/>
    </source>
</evidence>
<dbReference type="InterPro" id="IPR036291">
    <property type="entry name" value="NAD(P)-bd_dom_sf"/>
</dbReference>
<accession>A0A1J8PDV8</accession>
<dbReference type="RefSeq" id="WP_071662186.1">
    <property type="nucleotide sequence ID" value="NZ_LUKY01000031.1"/>
</dbReference>
<name>A0A1J8PDV8_9COXI</name>
<dbReference type="GO" id="GO:0071770">
    <property type="term" value="P:DIM/DIP cell wall layer assembly"/>
    <property type="evidence" value="ECO:0007669"/>
    <property type="project" value="TreeGrafter"/>
</dbReference>
<dbReference type="PROSITE" id="PS50075">
    <property type="entry name" value="CARRIER"/>
    <property type="match status" value="1"/>
</dbReference>
<dbReference type="InterPro" id="IPR057326">
    <property type="entry name" value="KR_dom"/>
</dbReference>
<dbReference type="Pfam" id="PF00109">
    <property type="entry name" value="ketoacyl-synt"/>
    <property type="match status" value="2"/>
</dbReference>
<dbReference type="GO" id="GO:0005886">
    <property type="term" value="C:plasma membrane"/>
    <property type="evidence" value="ECO:0007669"/>
    <property type="project" value="TreeGrafter"/>
</dbReference>
<feature type="domain" description="Ketosynthase family 3 (KS3)" evidence="7">
    <location>
        <begin position="1577"/>
        <end position="1982"/>
    </location>
</feature>
<dbReference type="Pfam" id="PF08659">
    <property type="entry name" value="KR"/>
    <property type="match status" value="2"/>
</dbReference>
<dbReference type="OrthoDB" id="9808669at2"/>
<dbReference type="Pfam" id="PF00550">
    <property type="entry name" value="PP-binding"/>
    <property type="match status" value="1"/>
</dbReference>
<evidence type="ECO:0000259" key="7">
    <source>
        <dbReference type="PROSITE" id="PS52004"/>
    </source>
</evidence>
<dbReference type="SMART" id="SM00822">
    <property type="entry name" value="PKS_KR"/>
    <property type="match status" value="2"/>
</dbReference>
<evidence type="ECO:0000256" key="1">
    <source>
        <dbReference type="ARBA" id="ARBA00005194"/>
    </source>
</evidence>
<dbReference type="PANTHER" id="PTHR43775:SF37">
    <property type="entry name" value="SI:DKEY-61P9.11"/>
    <property type="match status" value="1"/>
</dbReference>
<evidence type="ECO:0000256" key="2">
    <source>
        <dbReference type="ARBA" id="ARBA00006484"/>
    </source>
</evidence>
<dbReference type="Pfam" id="PF16197">
    <property type="entry name" value="KAsynt_C_assoc"/>
    <property type="match status" value="2"/>
</dbReference>
<evidence type="ECO:0000259" key="6">
    <source>
        <dbReference type="PROSITE" id="PS50075"/>
    </source>
</evidence>
<dbReference type="Gene3D" id="1.10.1200.10">
    <property type="entry name" value="ACP-like"/>
    <property type="match status" value="2"/>
</dbReference>
<sequence>MEHLINNILGERFTPCDLITPPPFSATFFFTNDENLYNQSKKATPTLTRFYVNDTDVFSRESLHIALKNFLSSLGKNIIFAYKEQTLNQNTWLSAAKFNYQLLEILQSFACRLLLVSSSDNMAASLFHGSALSLTQEVPTFQYCHLEIDNSFWQNFPTYFETCFSHGYKQFKLQQNQLVYTQWSSIALEPIHPPFLQGNVIITGGNGALGQILATYLKNEFSCRVFLTGRRELDPVFSKQLKITGAKAYFKVDCSDFVAMKEIATYLEKNYGKITGIFHLAGTLNDSLFRSKKIETYVKTLTPKVGGTLVIEQLAKDFKLDWVILFSSLSGIIGNIGQTDYAAANAFLNAITRHNNKTNTLSKWYSINWGLWQSESGMQMENTSLLEAMLPQKALASMCQLLAQHVEIAAIYQGAYSLVDQTSKKTALTLKTQADSKSLSLKSIEAWVHEIIVKCTKLRDLKNHDYLLEKGVDSIIAINIAVRISQSLSHRENQISITKTLVFQYGTISAIAQFLIENYYSALNDVLIPTKMTDSFISKKKNSLQPSLSETLITDDTDREEDIAIIGMAGEFPKADNIIELWQLLKEGQSAIQEIPFSRWNWRNYFTNDPQKSGANYARHGGFITHAEMFDAQFFKILPIEAEKMDPQARRLLHQSYLALADCDFFSNFTSNVGVFIAAMYGHYQILESQQKLINSSFAGIANHLSHYFDFKGPSLSVDTMCSGSLSALHLAINSLRLKECKAALVGGVNIMCHPGKFRFLSEGKFLSPTGRCYSFGIGADGYVPGEGAIALVIKPFKQALVDEDKIYGVIKGSALNAVGRGSAFTVPSAQSQAIVISNALEQAKLSANKISYVEAHGTGTSLGDPIEIEGLNTAYGTETQTRCGIGSLKSNIGHLESAAGLASIVKVLLQMHYRTLVPSLFCSIENPQLPLKNSRLKLQKELCEWKTEQNCLYAGISAFGAGGSNAHVILKSPPPSHQRKVLAKPNKLFNQQAYWAIGIFDKTDPVTIRENININPLLLTPNRSECHTPLALEQDSPKIYLCLAGQTATIEAILNNTHHHCILLDENNDWEKTLRSRIASIDSLNVFIVNLCAYETQPDIKQFFKLHFEFAQFVYSLNQTLYYQHCTPYRSNAELAHLKSLSALFRVISLEKSNFHMLLIESDNLLADLIENTQGCFKKNDIPYQHTIFSEKSWYEHQYTEIHGVDTHPSISLLKKGGIYLLAGGLGAIGLLISEMLLKNYHATVIIIGRSNLSTHKQKLFAQLSKSQGKLEYYVTDITQLAKVEQCITHILQSHGRLDGVIQSTSVLNDGLFNKKSFADFNAVIGSKIDGTIHLDEATKNLALDFFICFSSVSSVFGNVGQADYCVGNTFLDLFSNNRVQQVKTGLRSGTSISINWPIWQVEGLAIDQATVDYITETTGLRPLKKEEGVHLFDSLLNKQIPSQIIPLLGNHQKIKDNLIYKSVTSSASDNHTLDKENVLEKLKQIITKITKMPAENLDLKMQISDLGFNSLLLTEMASEIRHYFDIVMAPSAFFTYNSLEKITGYIVKKSDSAIKQTALNRESILSTPSIYGESEDDFAIIGLDGLLPGGPDIASFWQSLLNNQSAVRKVERWKNGNYYAATLADIRGFDAKFFGISKREATLMDPQHRLFLQTAYNTLLNAAYTPSQLHHVGVFVGVQFNDYQGLLQQQQRSNHAYAATGNAHAMLANRISYLFNFDGPSQTIDTACSSTLVAINRGLIALKNGECEAVLAGAVSLLIDSVVTDAASSMGILSPNYRCATFDKNADGYVRGEGVGCFLIKRLKDAKKANDPIHAIIKSFAENHGGKANSLTAPKPLAQKQLLLKAYSPSLARQVSYIETHGTGTKLGDPVEIDALTQAFAILNPDAEKGSIQLGAVKTNVGHLEPAAGIPALMKVIYALKNKNLPANIHFNQQNPYIQLENTPFELLTENKSWQSKHPLVAGISSFGFGGSNAHLVMMRYEATPTSDQLTETKRYLFTLSAVSENSLAKMRQQLAIFLKKEGGNYSLLSLSFTLNTAREHFRHRMAVVSDNLNDFIEALTNSHYSGIVNTTLKPNDFSSQMNADDAMQAYLQGKQLDWSKLYGNTSIKKHHLPGYCFDLKPYWFDDEIPVALNDIAELTENI</sequence>
<keyword evidence="9" id="KW-1185">Reference proteome</keyword>
<dbReference type="InterPro" id="IPR009081">
    <property type="entry name" value="PP-bd_ACP"/>
</dbReference>
<comment type="similarity">
    <text evidence="2">Belongs to the short-chain dehydrogenases/reductases (SDR) family.</text>
</comment>
<dbReference type="InterPro" id="IPR032821">
    <property type="entry name" value="PKS_assoc"/>
</dbReference>
<dbReference type="PROSITE" id="PS52004">
    <property type="entry name" value="KS3_2"/>
    <property type="match status" value="2"/>
</dbReference>
<dbReference type="PANTHER" id="PTHR43775">
    <property type="entry name" value="FATTY ACID SYNTHASE"/>
    <property type="match status" value="1"/>
</dbReference>
<organism evidence="8 9">
    <name type="scientific">Candidatus Rickettsiella isopodorum</name>
    <dbReference type="NCBI Taxonomy" id="1225476"/>
    <lineage>
        <taxon>Bacteria</taxon>
        <taxon>Pseudomonadati</taxon>
        <taxon>Pseudomonadota</taxon>
        <taxon>Gammaproteobacteria</taxon>
        <taxon>Legionellales</taxon>
        <taxon>Coxiellaceae</taxon>
        <taxon>Rickettsiella</taxon>
    </lineage>
</organism>
<dbReference type="InterPro" id="IPR016039">
    <property type="entry name" value="Thiolase-like"/>
</dbReference>
<dbReference type="GO" id="GO:0006633">
    <property type="term" value="P:fatty acid biosynthetic process"/>
    <property type="evidence" value="ECO:0007669"/>
    <property type="project" value="UniProtKB-UniPathway"/>
</dbReference>
<dbReference type="PROSITE" id="PS00012">
    <property type="entry name" value="PHOSPHOPANTETHEINE"/>
    <property type="match status" value="1"/>
</dbReference>
<dbReference type="SUPFAM" id="SSF51735">
    <property type="entry name" value="NAD(P)-binding Rossmann-fold domains"/>
    <property type="match status" value="2"/>
</dbReference>
<dbReference type="InterPro" id="IPR006162">
    <property type="entry name" value="Ppantetheine_attach_site"/>
</dbReference>
<evidence type="ECO:0000313" key="8">
    <source>
        <dbReference type="EMBL" id="OIZ95527.1"/>
    </source>
</evidence>
<dbReference type="Gene3D" id="1.10.1240.100">
    <property type="match status" value="1"/>
</dbReference>
<dbReference type="UniPathway" id="UPA00094"/>
<evidence type="ECO:0000256" key="5">
    <source>
        <dbReference type="ARBA" id="ARBA00022679"/>
    </source>
</evidence>
<keyword evidence="4" id="KW-0597">Phosphoprotein</keyword>
<dbReference type="Gene3D" id="3.40.47.10">
    <property type="match status" value="2"/>
</dbReference>
<dbReference type="GO" id="GO:0004315">
    <property type="term" value="F:3-oxoacyl-[acyl-carrier-protein] synthase activity"/>
    <property type="evidence" value="ECO:0007669"/>
    <property type="project" value="InterPro"/>
</dbReference>
<dbReference type="CDD" id="cd00833">
    <property type="entry name" value="PKS"/>
    <property type="match status" value="2"/>
</dbReference>